<dbReference type="AlphaFoldDB" id="A0AAD4H3Y9"/>
<comment type="caution">
    <text evidence="2">The sequence shown here is derived from an EMBL/GenBank/DDBJ whole genome shotgun (WGS) entry which is preliminary data.</text>
</comment>
<organism evidence="2 3">
    <name type="scientific">Linnemannia exigua</name>
    <dbReference type="NCBI Taxonomy" id="604196"/>
    <lineage>
        <taxon>Eukaryota</taxon>
        <taxon>Fungi</taxon>
        <taxon>Fungi incertae sedis</taxon>
        <taxon>Mucoromycota</taxon>
        <taxon>Mortierellomycotina</taxon>
        <taxon>Mortierellomycetes</taxon>
        <taxon>Mortierellales</taxon>
        <taxon>Mortierellaceae</taxon>
        <taxon>Linnemannia</taxon>
    </lineage>
</organism>
<reference evidence="2" key="1">
    <citation type="journal article" date="2020" name="Fungal Divers.">
        <title>Resolving the Mortierellaceae phylogeny through synthesis of multi-gene phylogenetics and phylogenomics.</title>
        <authorList>
            <person name="Vandepol N."/>
            <person name="Liber J."/>
            <person name="Desiro A."/>
            <person name="Na H."/>
            <person name="Kennedy M."/>
            <person name="Barry K."/>
            <person name="Grigoriev I.V."/>
            <person name="Miller A.N."/>
            <person name="O'Donnell K."/>
            <person name="Stajich J.E."/>
            <person name="Bonito G."/>
        </authorList>
    </citation>
    <scope>NUCLEOTIDE SEQUENCE</scope>
    <source>
        <strain evidence="2">NRRL 28262</strain>
    </source>
</reference>
<name>A0AAD4H3Y9_9FUNG</name>
<evidence type="ECO:0000313" key="3">
    <source>
        <dbReference type="Proteomes" id="UP001194580"/>
    </source>
</evidence>
<evidence type="ECO:0000313" key="2">
    <source>
        <dbReference type="EMBL" id="KAG0266701.1"/>
    </source>
</evidence>
<dbReference type="EMBL" id="JAAAIL010001665">
    <property type="protein sequence ID" value="KAG0266701.1"/>
    <property type="molecule type" value="Genomic_DNA"/>
</dbReference>
<evidence type="ECO:0000256" key="1">
    <source>
        <dbReference type="SAM" id="MobiDB-lite"/>
    </source>
</evidence>
<feature type="region of interest" description="Disordered" evidence="1">
    <location>
        <begin position="54"/>
        <end position="80"/>
    </location>
</feature>
<dbReference type="Proteomes" id="UP001194580">
    <property type="component" value="Unassembled WGS sequence"/>
</dbReference>
<protein>
    <submittedName>
        <fullName evidence="2">Uncharacterized protein</fullName>
    </submittedName>
</protein>
<feature type="non-terminal residue" evidence="2">
    <location>
        <position position="1"/>
    </location>
</feature>
<accession>A0AAD4H3Y9</accession>
<keyword evidence="3" id="KW-1185">Reference proteome</keyword>
<gene>
    <name evidence="2" type="ORF">BGZ95_003013</name>
</gene>
<feature type="compositionally biased region" description="Polar residues" evidence="1">
    <location>
        <begin position="62"/>
        <end position="80"/>
    </location>
</feature>
<feature type="compositionally biased region" description="Low complexity" evidence="1">
    <location>
        <begin position="27"/>
        <end position="36"/>
    </location>
</feature>
<sequence length="162" mass="17532">HQQHQQGFYPAASTTPAAPFPQPSPTFTPNEYYQQQQHQQHVYSPIVTTTGISHQEPMPMPEQSNPYGLTSPTATQTSTAYSPAMTAHTNSTTYDAQTPASSAAFVMPAVPSAYEAPASTVNAMNKASTHGPQALPTQEQAAMGLPKNPQYVEPYHNTTYHN</sequence>
<proteinExistence type="predicted"/>
<feature type="region of interest" description="Disordered" evidence="1">
    <location>
        <begin position="1"/>
        <end position="36"/>
    </location>
</feature>